<dbReference type="GO" id="GO:0004747">
    <property type="term" value="F:ribokinase activity"/>
    <property type="evidence" value="ECO:0007669"/>
    <property type="project" value="UniProtKB-UniRule"/>
</dbReference>
<comment type="caution">
    <text evidence="12">Lacks conserved residue(s) required for the propagation of feature annotation.</text>
</comment>
<dbReference type="GO" id="GO:0005524">
    <property type="term" value="F:ATP binding"/>
    <property type="evidence" value="ECO:0007669"/>
    <property type="project" value="UniProtKB-UniRule"/>
</dbReference>
<evidence type="ECO:0000256" key="1">
    <source>
        <dbReference type="ARBA" id="ARBA00005380"/>
    </source>
</evidence>
<dbReference type="PANTHER" id="PTHR10584:SF166">
    <property type="entry name" value="RIBOKINASE"/>
    <property type="match status" value="1"/>
</dbReference>
<feature type="active site" description="Proton acceptor" evidence="12">
    <location>
        <position position="252"/>
    </location>
</feature>
<protein>
    <recommendedName>
        <fullName evidence="3 12">Ribokinase</fullName>
        <shortName evidence="12">RK</shortName>
        <ecNumber evidence="2 12">2.7.1.15</ecNumber>
    </recommendedName>
</protein>
<keyword evidence="10 12" id="KW-0630">Potassium</keyword>
<dbReference type="RefSeq" id="WP_103892533.1">
    <property type="nucleotide sequence ID" value="NZ_BLRM01000036.1"/>
</dbReference>
<feature type="binding site" evidence="12">
    <location>
        <begin position="220"/>
        <end position="225"/>
    </location>
    <ligand>
        <name>ATP</name>
        <dbReference type="ChEBI" id="CHEBI:30616"/>
    </ligand>
</feature>
<evidence type="ECO:0000256" key="11">
    <source>
        <dbReference type="ARBA" id="ARBA00023277"/>
    </source>
</evidence>
<dbReference type="PROSITE" id="PS00584">
    <property type="entry name" value="PFKB_KINASES_2"/>
    <property type="match status" value="1"/>
</dbReference>
<evidence type="ECO:0000256" key="5">
    <source>
        <dbReference type="ARBA" id="ARBA00022723"/>
    </source>
</evidence>
<comment type="subcellular location">
    <subcellularLocation>
        <location evidence="12">Cytoplasm</location>
    </subcellularLocation>
</comment>
<comment type="activity regulation">
    <text evidence="12">Activated by a monovalent cation that binds near, but not in, the active site. The most likely occupant of the site in vivo is potassium. Ion binding induces a conformational change that may alter substrate affinity.</text>
</comment>
<dbReference type="GO" id="GO:0019303">
    <property type="term" value="P:D-ribose catabolic process"/>
    <property type="evidence" value="ECO:0007669"/>
    <property type="project" value="UniProtKB-UniRule"/>
</dbReference>
<evidence type="ECO:0000256" key="6">
    <source>
        <dbReference type="ARBA" id="ARBA00022741"/>
    </source>
</evidence>
<feature type="binding site" evidence="12">
    <location>
        <position position="246"/>
    </location>
    <ligand>
        <name>K(+)</name>
        <dbReference type="ChEBI" id="CHEBI:29103"/>
    </ligand>
</feature>
<comment type="similarity">
    <text evidence="12">Belongs to the carbohydrate kinase PfkB family. Ribokinase subfamily.</text>
</comment>
<proteinExistence type="inferred from homology"/>
<keyword evidence="7 12" id="KW-0418">Kinase</keyword>
<dbReference type="EMBL" id="CP027768">
    <property type="protein sequence ID" value="AYW49819.1"/>
    <property type="molecule type" value="Genomic_DNA"/>
</dbReference>
<dbReference type="PRINTS" id="PR00990">
    <property type="entry name" value="RIBOKINASE"/>
</dbReference>
<organism evidence="14 15">
    <name type="scientific">Tetragenococcus halophilus</name>
    <name type="common">Pediococcus halophilus</name>
    <dbReference type="NCBI Taxonomy" id="51669"/>
    <lineage>
        <taxon>Bacteria</taxon>
        <taxon>Bacillati</taxon>
        <taxon>Bacillota</taxon>
        <taxon>Bacilli</taxon>
        <taxon>Lactobacillales</taxon>
        <taxon>Enterococcaceae</taxon>
        <taxon>Tetragenococcus</taxon>
    </lineage>
</organism>
<evidence type="ECO:0000256" key="9">
    <source>
        <dbReference type="ARBA" id="ARBA00022842"/>
    </source>
</evidence>
<keyword evidence="11 12" id="KW-0119">Carbohydrate metabolism</keyword>
<dbReference type="EC" id="2.7.1.15" evidence="2 12"/>
<comment type="subunit">
    <text evidence="12">Homodimer.</text>
</comment>
<evidence type="ECO:0000256" key="3">
    <source>
        <dbReference type="ARBA" id="ARBA00016943"/>
    </source>
</evidence>
<feature type="binding site" evidence="12">
    <location>
        <begin position="251"/>
        <end position="252"/>
    </location>
    <ligand>
        <name>ATP</name>
        <dbReference type="ChEBI" id="CHEBI:30616"/>
    </ligand>
</feature>
<keyword evidence="12" id="KW-0963">Cytoplasm</keyword>
<feature type="binding site" evidence="12">
    <location>
        <position position="285"/>
    </location>
    <ligand>
        <name>K(+)</name>
        <dbReference type="ChEBI" id="CHEBI:29103"/>
    </ligand>
</feature>
<comment type="similarity">
    <text evidence="1">Belongs to the carbohydrate kinase pfkB family.</text>
</comment>
<reference evidence="14 15" key="1">
    <citation type="journal article" date="2012" name="Int. J. Syst. Evol. Microbiol.">
        <title>Characterization of Tetragenococcus strains from sugar thick juice reveals a novel species, Tetragenococcus osmophilus sp. nov., and divides Tetragenococcus halophilus into two subspecies, T. halophilus subsp. halophilus subsp. nov. and T. halophilus subsp. flandriensis subsp. nov.</title>
        <authorList>
            <person name="Juste A."/>
            <person name="Van Trappen S."/>
            <person name="Verreth C."/>
            <person name="Cleenwerck I."/>
            <person name="De Vos P."/>
            <person name="Lievens B."/>
            <person name="Willems K.A."/>
        </authorList>
    </citation>
    <scope>NUCLEOTIDE SEQUENCE [LARGE SCALE GENOMIC DNA]</scope>
    <source>
        <strain evidence="14 15">LMG 26042</strain>
    </source>
</reference>
<feature type="binding site" evidence="12">
    <location>
        <position position="252"/>
    </location>
    <ligand>
        <name>substrate</name>
    </ligand>
</feature>
<keyword evidence="9 12" id="KW-0460">Magnesium</keyword>
<dbReference type="InterPro" id="IPR029056">
    <property type="entry name" value="Ribokinase-like"/>
</dbReference>
<evidence type="ECO:0000313" key="15">
    <source>
        <dbReference type="Proteomes" id="UP000280475"/>
    </source>
</evidence>
<dbReference type="GO" id="GO:0046872">
    <property type="term" value="F:metal ion binding"/>
    <property type="evidence" value="ECO:0007669"/>
    <property type="project" value="UniProtKB-KW"/>
</dbReference>
<feature type="binding site" evidence="12">
    <location>
        <begin position="39"/>
        <end position="43"/>
    </location>
    <ligand>
        <name>substrate</name>
    </ligand>
</feature>
<evidence type="ECO:0000256" key="4">
    <source>
        <dbReference type="ARBA" id="ARBA00022679"/>
    </source>
</evidence>
<feature type="binding site" evidence="12">
    <location>
        <position position="287"/>
    </location>
    <ligand>
        <name>K(+)</name>
        <dbReference type="ChEBI" id="CHEBI:29103"/>
    </ligand>
</feature>
<feature type="binding site" evidence="12">
    <location>
        <position position="140"/>
    </location>
    <ligand>
        <name>substrate</name>
    </ligand>
</feature>
<evidence type="ECO:0000256" key="12">
    <source>
        <dbReference type="HAMAP-Rule" id="MF_01987"/>
    </source>
</evidence>
<comment type="catalytic activity">
    <reaction evidence="12">
        <text>D-ribose + ATP = D-ribose 5-phosphate + ADP + H(+)</text>
        <dbReference type="Rhea" id="RHEA:13697"/>
        <dbReference type="ChEBI" id="CHEBI:15378"/>
        <dbReference type="ChEBI" id="CHEBI:30616"/>
        <dbReference type="ChEBI" id="CHEBI:47013"/>
        <dbReference type="ChEBI" id="CHEBI:78346"/>
        <dbReference type="ChEBI" id="CHEBI:456216"/>
        <dbReference type="EC" id="2.7.1.15"/>
    </reaction>
</comment>
<feature type="binding site" evidence="12">
    <location>
        <position position="291"/>
    </location>
    <ligand>
        <name>K(+)</name>
        <dbReference type="ChEBI" id="CHEBI:29103"/>
    </ligand>
</feature>
<evidence type="ECO:0000259" key="13">
    <source>
        <dbReference type="Pfam" id="PF00294"/>
    </source>
</evidence>
<comment type="cofactor">
    <cofactor evidence="12">
        <name>Mg(2+)</name>
        <dbReference type="ChEBI" id="CHEBI:18420"/>
    </cofactor>
    <text evidence="12">Requires a divalent cation, most likely magnesium in vivo, as an electrophilic catalyst to aid phosphoryl group transfer. It is the chelate of the metal and the nucleotide that is the actual substrate.</text>
</comment>
<dbReference type="Pfam" id="PF00294">
    <property type="entry name" value="PfkB"/>
    <property type="match status" value="1"/>
</dbReference>
<comment type="function">
    <text evidence="12">Catalyzes the phosphorylation of ribose at O-5 in a reaction requiring ATP and magnesium. The resulting D-ribose-5-phosphate can then be used either for sythesis of nucleotides, histidine, and tryptophan, or as a component of the pentose phosphate pathway.</text>
</comment>
<dbReference type="AlphaFoldDB" id="A0A3G5FHN0"/>
<dbReference type="NCBIfam" id="TIGR02152">
    <property type="entry name" value="D_ribokin_bact"/>
    <property type="match status" value="1"/>
</dbReference>
<keyword evidence="4 12" id="KW-0808">Transferase</keyword>
<sequence>MKKILIIGSFITDLVVKSERFVEEGETIIGESFHQFTGGKGANQAIAAAKLGGNVEMIGKLGADKFGEDQIKSLRENNVKHDNVLFTNTASSGIGNPHINAQGQNRIVIIPGANSEFSTEDVQGFESAIRGADILVLQLELPLETVYEAITIGNKYGKTIILNPAPAAELDPKYAPFVTYIAPNEHEAAVLTDIDTSSDIGVREAASNLLEQGYQNVIITLGQNGSYFKNKDSELHIPAFSVSPVDVTAAGDTYIGALAYGLAQNSQITKALTYASAAASLSVTKMGAQPSLPTKSEIDQFLEKTEKIKK</sequence>
<dbReference type="UniPathway" id="UPA00916">
    <property type="reaction ID" value="UER00889"/>
</dbReference>
<evidence type="ECO:0000256" key="7">
    <source>
        <dbReference type="ARBA" id="ARBA00022777"/>
    </source>
</evidence>
<gene>
    <name evidence="12 14" type="primary">rbsK</name>
    <name evidence="14" type="ORF">C7H83_04655</name>
</gene>
<name>A0A3G5FHN0_TETHA</name>
<feature type="binding site" evidence="12">
    <location>
        <position position="282"/>
    </location>
    <ligand>
        <name>K(+)</name>
        <dbReference type="ChEBI" id="CHEBI:29103"/>
    </ligand>
</feature>
<dbReference type="InterPro" id="IPR002139">
    <property type="entry name" value="Ribo/fructo_kinase"/>
</dbReference>
<evidence type="ECO:0000256" key="10">
    <source>
        <dbReference type="ARBA" id="ARBA00022958"/>
    </source>
</evidence>
<dbReference type="CDD" id="cd01174">
    <property type="entry name" value="ribokinase"/>
    <property type="match status" value="1"/>
</dbReference>
<dbReference type="InterPro" id="IPR002173">
    <property type="entry name" value="Carboh/pur_kinase_PfkB_CS"/>
</dbReference>
<dbReference type="Proteomes" id="UP000280475">
    <property type="component" value="Chromosome"/>
</dbReference>
<feature type="binding site" evidence="12">
    <location>
        <position position="184"/>
    </location>
    <ligand>
        <name>ATP</name>
        <dbReference type="ChEBI" id="CHEBI:30616"/>
    </ligand>
</feature>
<dbReference type="InterPro" id="IPR011611">
    <property type="entry name" value="PfkB_dom"/>
</dbReference>
<accession>A0A3G5FHN0</accession>
<keyword evidence="6 12" id="KW-0547">Nucleotide-binding</keyword>
<comment type="pathway">
    <text evidence="12">Carbohydrate metabolism; D-ribose degradation; D-ribose 5-phosphate from beta-D-ribopyranose: step 2/2.</text>
</comment>
<evidence type="ECO:0000256" key="2">
    <source>
        <dbReference type="ARBA" id="ARBA00012035"/>
    </source>
</evidence>
<feature type="domain" description="Carbohydrate kinase PfkB" evidence="13">
    <location>
        <begin position="1"/>
        <end position="294"/>
    </location>
</feature>
<dbReference type="InterPro" id="IPR011877">
    <property type="entry name" value="Ribokinase"/>
</dbReference>
<feature type="binding site" evidence="12">
    <location>
        <begin position="11"/>
        <end position="13"/>
    </location>
    <ligand>
        <name>substrate</name>
    </ligand>
</feature>
<dbReference type="HAMAP" id="MF_01987">
    <property type="entry name" value="Ribokinase"/>
    <property type="match status" value="1"/>
</dbReference>
<keyword evidence="5 12" id="KW-0479">Metal-binding</keyword>
<feature type="binding site" evidence="12">
    <location>
        <position position="248"/>
    </location>
    <ligand>
        <name>K(+)</name>
        <dbReference type="ChEBI" id="CHEBI:29103"/>
    </ligand>
</feature>
<dbReference type="PANTHER" id="PTHR10584">
    <property type="entry name" value="SUGAR KINASE"/>
    <property type="match status" value="1"/>
</dbReference>
<dbReference type="Gene3D" id="3.40.1190.20">
    <property type="match status" value="1"/>
</dbReference>
<keyword evidence="8 12" id="KW-0067">ATP-binding</keyword>
<evidence type="ECO:0000256" key="8">
    <source>
        <dbReference type="ARBA" id="ARBA00022840"/>
    </source>
</evidence>
<evidence type="ECO:0000313" key="14">
    <source>
        <dbReference type="EMBL" id="AYW49819.1"/>
    </source>
</evidence>
<dbReference type="GO" id="GO:0005829">
    <property type="term" value="C:cytosol"/>
    <property type="evidence" value="ECO:0007669"/>
    <property type="project" value="TreeGrafter"/>
</dbReference>
<dbReference type="SUPFAM" id="SSF53613">
    <property type="entry name" value="Ribokinase-like"/>
    <property type="match status" value="1"/>
</dbReference>